<gene>
    <name evidence="5" type="ORF">HYPSUDRAFT_48425</name>
</gene>
<sequence length="1143" mass="127342">MSVVERETLILLFVTTAWAWACLGIFLANLARRVHNSAPIFLDAVNGMYIEAAPTIIMTIFVFFGSAFFLYIKARQGPGPYTFACIFACICLDISLTTAALFPYPFYLVGRAIAAPVACHSAIALLSSIFVFPSTISALFTTRLGGVITPMLSTLTLHRTLLSNPISSPSFPADLIAMRTETKKVEGALIPLAAAARLLKSDLIYGRFAPEDFRTFQNLFRRLAGRADGLAVYWTLVDPGRERFPGTANPTPAGTAPGTPHRVLSRPVSRAGSPERGEAGVHGGDASADTGPRSVPMLRSESITASVSRLRPSLAVTGALGHSHSRSVHSVAHSHVHLHSPLVGHTHSHDGQHHHHHHHHLLHSSLLSLARSRARTRKPEYAVGTFESQRYLNLEMTRLHDPHEDEYTENTVDLLRESCDPLLEVCHEGISTAQTWLGVVREGRSAYLLGIKQAEAEKRRKQRVAEIEAIRDKVKEQLEIFRETERHGVLEPYRPAFEADGYHTPTTSHPTSPINPVAHSPTDATGHIGLGLSNLDKLRTNQAPVQDKEWSNTAPGSASIKHEERYGERDEFVMPPHRYLFYCYVYHYNLIQIASIVIETLEEILRLEKERPVCKLWTPVQRVFLWNPWLIPEHVEQITDDEDPNVIQGITNDRMAAGSVNDSPRTPDYELHTDMHADLGLPRRRDPEALPPQNLFESAMRFLYRFVVALGSGNAVFSLKAGLLTVLLCLPSFIKSSATFAYENRFVWAIFMGQLTIARFRGETTFGLTARITSTFFGGVTGMVMWYISCGSGRGSAFGLAAVCFVCFPFFFFARLYWPIPPMSNIVFFVTAVLVVGYSYQDLRLILPGAPGFGFTVFWKRFVLVTIGVVAAFIASFLPPSTTIRRYQRNLFATTMSEIGSVYCDILSFANTKHEAEIQEIVSSLLAVRNKLRKSATLNTNIIYEFSLRGRWPAKRYQKIADLQMALSYSLSHLMSVLEHLEPSWSRAFLQRTRFMDPGFQGDILAVISMISLSLRTGTPLPQITPCPLIDRFTLKYHGLDVIHKDSEEDYGLPRTLSMDTLRNEQYLMFSVGISTAYGVINRLDRLMIAVKEVVGEQYHIHGVGVAPPPMTAFDFGSGGNSHGTSLRGQGIEQGERSTVHFD</sequence>
<feature type="compositionally biased region" description="Low complexity" evidence="1">
    <location>
        <begin position="245"/>
        <end position="260"/>
    </location>
</feature>
<protein>
    <recommendedName>
        <fullName evidence="7">ER transporter 6TM N-terminal domain-containing protein</fullName>
    </recommendedName>
</protein>
<dbReference type="Proteomes" id="UP000054270">
    <property type="component" value="Unassembled WGS sequence"/>
</dbReference>
<dbReference type="STRING" id="945553.A0A0D2LX09"/>
<proteinExistence type="predicted"/>
<dbReference type="AlphaFoldDB" id="A0A0D2LX09"/>
<evidence type="ECO:0000313" key="5">
    <source>
        <dbReference type="EMBL" id="KJA15408.1"/>
    </source>
</evidence>
<keyword evidence="2" id="KW-0812">Transmembrane</keyword>
<feature type="transmembrane region" description="Helical" evidence="2">
    <location>
        <begin position="825"/>
        <end position="841"/>
    </location>
</feature>
<dbReference type="PANTHER" id="PTHR37994">
    <property type="entry name" value="ARAE_2_N DOMAIN-CONTAINING PROTEIN-RELATED"/>
    <property type="match status" value="1"/>
</dbReference>
<feature type="compositionally biased region" description="Basic and acidic residues" evidence="1">
    <location>
        <begin position="1134"/>
        <end position="1143"/>
    </location>
</feature>
<dbReference type="OrthoDB" id="2274698at2759"/>
<feature type="domain" description="DUF2421" evidence="3">
    <location>
        <begin position="881"/>
        <end position="1099"/>
    </location>
</feature>
<feature type="transmembrane region" description="Helical" evidence="2">
    <location>
        <begin position="48"/>
        <end position="71"/>
    </location>
</feature>
<evidence type="ECO:0000256" key="2">
    <source>
        <dbReference type="SAM" id="Phobius"/>
    </source>
</evidence>
<feature type="transmembrane region" description="Helical" evidence="2">
    <location>
        <begin position="9"/>
        <end position="28"/>
    </location>
</feature>
<dbReference type="Pfam" id="PF10337">
    <property type="entry name" value="ArAE_2_N"/>
    <property type="match status" value="2"/>
</dbReference>
<feature type="domain" description="Putative ER transporter 6TM N-terminal" evidence="4">
    <location>
        <begin position="11"/>
        <end position="235"/>
    </location>
</feature>
<evidence type="ECO:0000256" key="1">
    <source>
        <dbReference type="SAM" id="MobiDB-lite"/>
    </source>
</evidence>
<dbReference type="Pfam" id="PF10334">
    <property type="entry name" value="BRE4"/>
    <property type="match status" value="1"/>
</dbReference>
<feature type="domain" description="Putative ER transporter 6TM N-terminal" evidence="4">
    <location>
        <begin position="357"/>
        <end position="487"/>
    </location>
</feature>
<feature type="transmembrane region" description="Helical" evidence="2">
    <location>
        <begin position="769"/>
        <end position="789"/>
    </location>
</feature>
<dbReference type="OMA" id="NEQYLMF"/>
<feature type="region of interest" description="Disordered" evidence="1">
    <location>
        <begin position="1117"/>
        <end position="1143"/>
    </location>
</feature>
<feature type="transmembrane region" description="Helical" evidence="2">
    <location>
        <begin position="795"/>
        <end position="818"/>
    </location>
</feature>
<keyword evidence="6" id="KW-1185">Reference proteome</keyword>
<evidence type="ECO:0008006" key="7">
    <source>
        <dbReference type="Google" id="ProtNLM"/>
    </source>
</evidence>
<feature type="region of interest" description="Disordered" evidence="1">
    <location>
        <begin position="244"/>
        <end position="295"/>
    </location>
</feature>
<keyword evidence="2" id="KW-0472">Membrane</keyword>
<evidence type="ECO:0000259" key="3">
    <source>
        <dbReference type="Pfam" id="PF10334"/>
    </source>
</evidence>
<feature type="transmembrane region" description="Helical" evidence="2">
    <location>
        <begin position="83"/>
        <end position="107"/>
    </location>
</feature>
<organism evidence="5 6">
    <name type="scientific">Hypholoma sublateritium (strain FD-334 SS-4)</name>
    <dbReference type="NCBI Taxonomy" id="945553"/>
    <lineage>
        <taxon>Eukaryota</taxon>
        <taxon>Fungi</taxon>
        <taxon>Dikarya</taxon>
        <taxon>Basidiomycota</taxon>
        <taxon>Agaricomycotina</taxon>
        <taxon>Agaricomycetes</taxon>
        <taxon>Agaricomycetidae</taxon>
        <taxon>Agaricales</taxon>
        <taxon>Agaricineae</taxon>
        <taxon>Strophariaceae</taxon>
        <taxon>Hypholoma</taxon>
    </lineage>
</organism>
<dbReference type="PANTHER" id="PTHR37994:SF1">
    <property type="entry name" value="ER TRANSPORTER 6TM N-TERMINAL DOMAIN-CONTAINING PROTEIN"/>
    <property type="match status" value="1"/>
</dbReference>
<feature type="region of interest" description="Disordered" evidence="1">
    <location>
        <begin position="543"/>
        <end position="562"/>
    </location>
</feature>
<accession>A0A0D2LX09</accession>
<evidence type="ECO:0000259" key="4">
    <source>
        <dbReference type="Pfam" id="PF10337"/>
    </source>
</evidence>
<feature type="transmembrane region" description="Helical" evidence="2">
    <location>
        <begin position="702"/>
        <end position="734"/>
    </location>
</feature>
<reference evidence="6" key="1">
    <citation type="submission" date="2014-04" db="EMBL/GenBank/DDBJ databases">
        <title>Evolutionary Origins and Diversification of the Mycorrhizal Mutualists.</title>
        <authorList>
            <consortium name="DOE Joint Genome Institute"/>
            <consortium name="Mycorrhizal Genomics Consortium"/>
            <person name="Kohler A."/>
            <person name="Kuo A."/>
            <person name="Nagy L.G."/>
            <person name="Floudas D."/>
            <person name="Copeland A."/>
            <person name="Barry K.W."/>
            <person name="Cichocki N."/>
            <person name="Veneault-Fourrey C."/>
            <person name="LaButti K."/>
            <person name="Lindquist E.A."/>
            <person name="Lipzen A."/>
            <person name="Lundell T."/>
            <person name="Morin E."/>
            <person name="Murat C."/>
            <person name="Riley R."/>
            <person name="Ohm R."/>
            <person name="Sun H."/>
            <person name="Tunlid A."/>
            <person name="Henrissat B."/>
            <person name="Grigoriev I.V."/>
            <person name="Hibbett D.S."/>
            <person name="Martin F."/>
        </authorList>
    </citation>
    <scope>NUCLEOTIDE SEQUENCE [LARGE SCALE GENOMIC DNA]</scope>
    <source>
        <strain evidence="6">FD-334 SS-4</strain>
    </source>
</reference>
<keyword evidence="2" id="KW-1133">Transmembrane helix</keyword>
<dbReference type="InterPro" id="IPR018820">
    <property type="entry name" value="BRE4-related_DUF2421"/>
</dbReference>
<dbReference type="EMBL" id="KN817645">
    <property type="protein sequence ID" value="KJA15408.1"/>
    <property type="molecule type" value="Genomic_DNA"/>
</dbReference>
<feature type="transmembrane region" description="Helical" evidence="2">
    <location>
        <begin position="861"/>
        <end position="879"/>
    </location>
</feature>
<dbReference type="InterPro" id="IPR018823">
    <property type="entry name" value="ArAE_2_N"/>
</dbReference>
<evidence type="ECO:0000313" key="6">
    <source>
        <dbReference type="Proteomes" id="UP000054270"/>
    </source>
</evidence>
<name>A0A0D2LX09_HYPSF</name>